<dbReference type="InterPro" id="IPR031804">
    <property type="entry name" value="DUF4743"/>
</dbReference>
<evidence type="ECO:0000313" key="3">
    <source>
        <dbReference type="EMBL" id="QDZ19600.1"/>
    </source>
</evidence>
<dbReference type="AlphaFoldDB" id="A0A5B8MJM8"/>
<dbReference type="OrthoDB" id="10261522at2759"/>
<dbReference type="PANTHER" id="PTHR13622:SF8">
    <property type="entry name" value="THIAMIN PYROPHOSPHOKINASE 1"/>
    <property type="match status" value="1"/>
</dbReference>
<dbReference type="PANTHER" id="PTHR13622">
    <property type="entry name" value="THIAMIN PYROPHOSPHOKINASE"/>
    <property type="match status" value="1"/>
</dbReference>
<dbReference type="InterPro" id="IPR015797">
    <property type="entry name" value="NUDIX_hydrolase-like_dom_sf"/>
</dbReference>
<accession>A0A5B8MJM8</accession>
<sequence>MNKWVRRCNTGNAEGRQAAGLLPFTVDAVVAGYCRSDFARRLERFDECFEVSASGVTLAERLRRPKERTEAVSRVLAALREEGTITGWRDELYPVTSSFYQEPFFLMERAACPFFGLKAYGVHVCAYVEHGDGSKSMWVARRSKTKATSPSKLDHLVAGGQPHGLYLLENVIKECEEEANVPKDLAETARPAGAVSYEFLVEEGDVNWGGARGLKRDVLFCYDLKLPASFTPSNNDGEVEEFMLWPVERVMATVLETDEFKQNCNLVILDFLVRHGYITPDNCPEYLSLVAGLRTAECS</sequence>
<evidence type="ECO:0000313" key="4">
    <source>
        <dbReference type="Proteomes" id="UP000316726"/>
    </source>
</evidence>
<feature type="domain" description="Nudix hydrolase" evidence="2">
    <location>
        <begin position="117"/>
        <end position="270"/>
    </location>
</feature>
<dbReference type="Gene3D" id="3.90.79.10">
    <property type="entry name" value="Nucleoside Triphosphate Pyrophosphohydrolase"/>
    <property type="match status" value="1"/>
</dbReference>
<evidence type="ECO:0000256" key="1">
    <source>
        <dbReference type="ARBA" id="ARBA00003778"/>
    </source>
</evidence>
<dbReference type="Proteomes" id="UP000316726">
    <property type="component" value="Chromosome 3"/>
</dbReference>
<reference evidence="3 4" key="1">
    <citation type="submission" date="2018-07" db="EMBL/GenBank/DDBJ databases">
        <title>The complete nuclear genome of the prasinophyte Chloropicon primus (CCMP1205).</title>
        <authorList>
            <person name="Pombert J.-F."/>
            <person name="Otis C."/>
            <person name="Turmel M."/>
            <person name="Lemieux C."/>
        </authorList>
    </citation>
    <scope>NUCLEOTIDE SEQUENCE [LARGE SCALE GENOMIC DNA]</scope>
    <source>
        <strain evidence="3 4">CCMP1205</strain>
    </source>
</reference>
<gene>
    <name evidence="3" type="ORF">A3770_03p21180</name>
</gene>
<keyword evidence="4" id="KW-1185">Reference proteome</keyword>
<organism evidence="3 4">
    <name type="scientific">Chloropicon primus</name>
    <dbReference type="NCBI Taxonomy" id="1764295"/>
    <lineage>
        <taxon>Eukaryota</taxon>
        <taxon>Viridiplantae</taxon>
        <taxon>Chlorophyta</taxon>
        <taxon>Chloropicophyceae</taxon>
        <taxon>Chloropicales</taxon>
        <taxon>Chloropicaceae</taxon>
        <taxon>Chloropicon</taxon>
    </lineage>
</organism>
<comment type="function">
    <text evidence="1">Probably mediates the hydrolysis of some nucleoside diphosphate derivatives.</text>
</comment>
<keyword evidence="3" id="KW-0378">Hydrolase</keyword>
<name>A0A5B8MJM8_9CHLO</name>
<evidence type="ECO:0000259" key="2">
    <source>
        <dbReference type="PROSITE" id="PS51462"/>
    </source>
</evidence>
<dbReference type="PROSITE" id="PS51462">
    <property type="entry name" value="NUDIX"/>
    <property type="match status" value="1"/>
</dbReference>
<dbReference type="SUPFAM" id="SSF55811">
    <property type="entry name" value="Nudix"/>
    <property type="match status" value="1"/>
</dbReference>
<dbReference type="CDD" id="cd03676">
    <property type="entry name" value="NUDIX_Tnr3_like"/>
    <property type="match status" value="1"/>
</dbReference>
<dbReference type="InterPro" id="IPR000086">
    <property type="entry name" value="NUDIX_hydrolase_dom"/>
</dbReference>
<dbReference type="FunFam" id="3.90.79.10:FF:000019">
    <property type="entry name" value="Thiamin pyrophosphokinase, putative"/>
    <property type="match status" value="1"/>
</dbReference>
<proteinExistence type="predicted"/>
<dbReference type="EMBL" id="CP031036">
    <property type="protein sequence ID" value="QDZ19600.1"/>
    <property type="molecule type" value="Genomic_DNA"/>
</dbReference>
<dbReference type="STRING" id="1764295.A0A5B8MJM8"/>
<protein>
    <submittedName>
        <fullName evidence="3">NUDIX hydrolase</fullName>
    </submittedName>
</protein>
<dbReference type="Pfam" id="PF15916">
    <property type="entry name" value="DUF4743"/>
    <property type="match status" value="1"/>
</dbReference>
<dbReference type="GO" id="GO:0044715">
    <property type="term" value="F:8-oxo-dGDP phosphatase activity"/>
    <property type="evidence" value="ECO:0007669"/>
    <property type="project" value="TreeGrafter"/>
</dbReference>